<evidence type="ECO:0000256" key="1">
    <source>
        <dbReference type="ARBA" id="ARBA00010641"/>
    </source>
</evidence>
<keyword evidence="5" id="KW-0804">Transcription</keyword>
<keyword evidence="3" id="KW-0731">Sigma factor</keyword>
<protein>
    <submittedName>
        <fullName evidence="8">Sigma-70 family RNA polymerase sigma factor</fullName>
    </submittedName>
</protein>
<dbReference type="EMBL" id="JBHRZH010000031">
    <property type="protein sequence ID" value="MFC3764693.1"/>
    <property type="molecule type" value="Genomic_DNA"/>
</dbReference>
<organism evidence="8 9">
    <name type="scientific">Tenggerimyces flavus</name>
    <dbReference type="NCBI Taxonomy" id="1708749"/>
    <lineage>
        <taxon>Bacteria</taxon>
        <taxon>Bacillati</taxon>
        <taxon>Actinomycetota</taxon>
        <taxon>Actinomycetes</taxon>
        <taxon>Propionibacteriales</taxon>
        <taxon>Nocardioidaceae</taxon>
        <taxon>Tenggerimyces</taxon>
    </lineage>
</organism>
<dbReference type="SUPFAM" id="SSF88659">
    <property type="entry name" value="Sigma3 and sigma4 domains of RNA polymerase sigma factors"/>
    <property type="match status" value="1"/>
</dbReference>
<dbReference type="Gene3D" id="1.10.10.10">
    <property type="entry name" value="Winged helix-like DNA-binding domain superfamily/Winged helix DNA-binding domain"/>
    <property type="match status" value="1"/>
</dbReference>
<dbReference type="InterPro" id="IPR013324">
    <property type="entry name" value="RNA_pol_sigma_r3/r4-like"/>
</dbReference>
<dbReference type="Pfam" id="PF04542">
    <property type="entry name" value="Sigma70_r2"/>
    <property type="match status" value="1"/>
</dbReference>
<dbReference type="InterPro" id="IPR039425">
    <property type="entry name" value="RNA_pol_sigma-70-like"/>
</dbReference>
<keyword evidence="4" id="KW-0238">DNA-binding</keyword>
<keyword evidence="2" id="KW-0805">Transcription regulation</keyword>
<name>A0ABV7YKR6_9ACTN</name>
<dbReference type="InterPro" id="IPR007630">
    <property type="entry name" value="RNA_pol_sigma70_r4"/>
</dbReference>
<dbReference type="NCBIfam" id="TIGR02937">
    <property type="entry name" value="sigma70-ECF"/>
    <property type="match status" value="1"/>
</dbReference>
<evidence type="ECO:0000259" key="7">
    <source>
        <dbReference type="Pfam" id="PF04545"/>
    </source>
</evidence>
<evidence type="ECO:0000256" key="2">
    <source>
        <dbReference type="ARBA" id="ARBA00023015"/>
    </source>
</evidence>
<comment type="caution">
    <text evidence="8">The sequence shown here is derived from an EMBL/GenBank/DDBJ whole genome shotgun (WGS) entry which is preliminary data.</text>
</comment>
<dbReference type="InterPro" id="IPR013325">
    <property type="entry name" value="RNA_pol_sigma_r2"/>
</dbReference>
<dbReference type="SUPFAM" id="SSF88946">
    <property type="entry name" value="Sigma2 domain of RNA polymerase sigma factors"/>
    <property type="match status" value="1"/>
</dbReference>
<proteinExistence type="inferred from homology"/>
<feature type="domain" description="RNA polymerase sigma-70 region 2" evidence="6">
    <location>
        <begin position="20"/>
        <end position="87"/>
    </location>
</feature>
<dbReference type="CDD" id="cd06171">
    <property type="entry name" value="Sigma70_r4"/>
    <property type="match status" value="1"/>
</dbReference>
<dbReference type="PANTHER" id="PTHR43133:SF52">
    <property type="entry name" value="ECF RNA POLYMERASE SIGMA FACTOR SIGL"/>
    <property type="match status" value="1"/>
</dbReference>
<gene>
    <name evidence="8" type="ORF">ACFOUW_27895</name>
</gene>
<keyword evidence="9" id="KW-1185">Reference proteome</keyword>
<evidence type="ECO:0000313" key="9">
    <source>
        <dbReference type="Proteomes" id="UP001595699"/>
    </source>
</evidence>
<evidence type="ECO:0000256" key="4">
    <source>
        <dbReference type="ARBA" id="ARBA00023125"/>
    </source>
</evidence>
<evidence type="ECO:0000259" key="6">
    <source>
        <dbReference type="Pfam" id="PF04542"/>
    </source>
</evidence>
<dbReference type="InterPro" id="IPR014284">
    <property type="entry name" value="RNA_pol_sigma-70_dom"/>
</dbReference>
<sequence>MAFLSRKRDAAADEALIRSLYEEHGRAVLAYATRLTGDRAAAEDVVQETLVRAWKHPESLTNGKGSVRGWLLTVARNIITDRHRRRAARPQEVEGHENVPAVEADHADQVVDQVVVGDALEKLSPEHREVLTEIYYRGATVTEAAQALGVPPGTVKSRTYYALRVLRDRALAGRPVTAEEVAR</sequence>
<dbReference type="InterPro" id="IPR036388">
    <property type="entry name" value="WH-like_DNA-bd_sf"/>
</dbReference>
<evidence type="ECO:0000313" key="8">
    <source>
        <dbReference type="EMBL" id="MFC3764693.1"/>
    </source>
</evidence>
<feature type="domain" description="RNA polymerase sigma-70 region 4" evidence="7">
    <location>
        <begin position="119"/>
        <end position="167"/>
    </location>
</feature>
<dbReference type="Gene3D" id="1.10.1740.10">
    <property type="match status" value="1"/>
</dbReference>
<evidence type="ECO:0000256" key="5">
    <source>
        <dbReference type="ARBA" id="ARBA00023163"/>
    </source>
</evidence>
<comment type="similarity">
    <text evidence="1">Belongs to the sigma-70 factor family. ECF subfamily.</text>
</comment>
<dbReference type="InterPro" id="IPR007627">
    <property type="entry name" value="RNA_pol_sigma70_r2"/>
</dbReference>
<dbReference type="PANTHER" id="PTHR43133">
    <property type="entry name" value="RNA POLYMERASE ECF-TYPE SIGMA FACTO"/>
    <property type="match status" value="1"/>
</dbReference>
<dbReference type="NCBIfam" id="NF007227">
    <property type="entry name" value="PRK09645.1"/>
    <property type="match status" value="1"/>
</dbReference>
<dbReference type="RefSeq" id="WP_205119001.1">
    <property type="nucleotide sequence ID" value="NZ_JAFBCM010000001.1"/>
</dbReference>
<dbReference type="Proteomes" id="UP001595699">
    <property type="component" value="Unassembled WGS sequence"/>
</dbReference>
<accession>A0ABV7YKR6</accession>
<dbReference type="Pfam" id="PF04545">
    <property type="entry name" value="Sigma70_r4"/>
    <property type="match status" value="1"/>
</dbReference>
<reference evidence="9" key="1">
    <citation type="journal article" date="2019" name="Int. J. Syst. Evol. Microbiol.">
        <title>The Global Catalogue of Microorganisms (GCM) 10K type strain sequencing project: providing services to taxonomists for standard genome sequencing and annotation.</title>
        <authorList>
            <consortium name="The Broad Institute Genomics Platform"/>
            <consortium name="The Broad Institute Genome Sequencing Center for Infectious Disease"/>
            <person name="Wu L."/>
            <person name="Ma J."/>
        </authorList>
    </citation>
    <scope>NUCLEOTIDE SEQUENCE [LARGE SCALE GENOMIC DNA]</scope>
    <source>
        <strain evidence="9">CGMCC 4.7241</strain>
    </source>
</reference>
<evidence type="ECO:0000256" key="3">
    <source>
        <dbReference type="ARBA" id="ARBA00023082"/>
    </source>
</evidence>